<dbReference type="EMBL" id="UYRT01005218">
    <property type="protein sequence ID" value="VDK38215.1"/>
    <property type="molecule type" value="Genomic_DNA"/>
</dbReference>
<dbReference type="Proteomes" id="UP000271098">
    <property type="component" value="Unassembled WGS sequence"/>
</dbReference>
<keyword evidence="1" id="KW-1133">Transmembrane helix</keyword>
<evidence type="ECO:0000256" key="1">
    <source>
        <dbReference type="SAM" id="Phobius"/>
    </source>
</evidence>
<feature type="transmembrane region" description="Helical" evidence="1">
    <location>
        <begin position="41"/>
        <end position="63"/>
    </location>
</feature>
<evidence type="ECO:0000313" key="4">
    <source>
        <dbReference type="WBParaSite" id="GPUH_0000316301-mRNA-1"/>
    </source>
</evidence>
<dbReference type="AlphaFoldDB" id="A0A183D367"/>
<keyword evidence="1" id="KW-0812">Transmembrane</keyword>
<evidence type="ECO:0000313" key="3">
    <source>
        <dbReference type="Proteomes" id="UP000271098"/>
    </source>
</evidence>
<dbReference type="OrthoDB" id="422827at2759"/>
<feature type="transmembrane region" description="Helical" evidence="1">
    <location>
        <begin position="6"/>
        <end position="29"/>
    </location>
</feature>
<keyword evidence="1" id="KW-0472">Membrane</keyword>
<name>A0A183D367_9BILA</name>
<organism evidence="4">
    <name type="scientific">Gongylonema pulchrum</name>
    <dbReference type="NCBI Taxonomy" id="637853"/>
    <lineage>
        <taxon>Eukaryota</taxon>
        <taxon>Metazoa</taxon>
        <taxon>Ecdysozoa</taxon>
        <taxon>Nematoda</taxon>
        <taxon>Chromadorea</taxon>
        <taxon>Rhabditida</taxon>
        <taxon>Spirurina</taxon>
        <taxon>Spiruromorpha</taxon>
        <taxon>Spiruroidea</taxon>
        <taxon>Gongylonematidae</taxon>
        <taxon>Gongylonema</taxon>
    </lineage>
</organism>
<proteinExistence type="predicted"/>
<dbReference type="WBParaSite" id="GPUH_0000316301-mRNA-1">
    <property type="protein sequence ID" value="GPUH_0000316301-mRNA-1"/>
    <property type="gene ID" value="GPUH_0000316301"/>
</dbReference>
<keyword evidence="3" id="KW-1185">Reference proteome</keyword>
<reference evidence="4" key="1">
    <citation type="submission" date="2016-06" db="UniProtKB">
        <authorList>
            <consortium name="WormBaseParasite"/>
        </authorList>
    </citation>
    <scope>IDENTIFICATION</scope>
</reference>
<sequence length="85" mass="9730">MVPEQEWALLVGDLLCGIAGLVALGFILIFHRYRCIIIRRLLFTITVLYTFRAICLAVTHIPASYENNHQLVSVPKILVKNYLFL</sequence>
<evidence type="ECO:0000313" key="2">
    <source>
        <dbReference type="EMBL" id="VDK38215.1"/>
    </source>
</evidence>
<accession>A0A183D367</accession>
<gene>
    <name evidence="2" type="ORF">GPUH_LOCUS3157</name>
</gene>
<protein>
    <submittedName>
        <fullName evidence="4">G_PROTEIN_RECEP_F1_2 domain-containing protein</fullName>
    </submittedName>
</protein>
<reference evidence="2 3" key="2">
    <citation type="submission" date="2018-11" db="EMBL/GenBank/DDBJ databases">
        <authorList>
            <consortium name="Pathogen Informatics"/>
        </authorList>
    </citation>
    <scope>NUCLEOTIDE SEQUENCE [LARGE SCALE GENOMIC DNA]</scope>
</reference>